<comment type="caution">
    <text evidence="1">The sequence shown here is derived from an EMBL/GenBank/DDBJ whole genome shotgun (WGS) entry which is preliminary data.</text>
</comment>
<organism evidence="1 2">
    <name type="scientific">Steinernema hermaphroditum</name>
    <dbReference type="NCBI Taxonomy" id="289476"/>
    <lineage>
        <taxon>Eukaryota</taxon>
        <taxon>Metazoa</taxon>
        <taxon>Ecdysozoa</taxon>
        <taxon>Nematoda</taxon>
        <taxon>Chromadorea</taxon>
        <taxon>Rhabditida</taxon>
        <taxon>Tylenchina</taxon>
        <taxon>Panagrolaimomorpha</taxon>
        <taxon>Strongyloidoidea</taxon>
        <taxon>Steinernematidae</taxon>
        <taxon>Steinernema</taxon>
    </lineage>
</organism>
<name>A0AA39IKG4_9BILA</name>
<evidence type="ECO:0000313" key="1">
    <source>
        <dbReference type="EMBL" id="KAK0425978.1"/>
    </source>
</evidence>
<evidence type="ECO:0000313" key="2">
    <source>
        <dbReference type="Proteomes" id="UP001175271"/>
    </source>
</evidence>
<gene>
    <name evidence="1" type="ORF">QR680_009484</name>
</gene>
<keyword evidence="2" id="KW-1185">Reference proteome</keyword>
<dbReference type="Proteomes" id="UP001175271">
    <property type="component" value="Unassembled WGS sequence"/>
</dbReference>
<protein>
    <submittedName>
        <fullName evidence="1">Uncharacterized protein</fullName>
    </submittedName>
</protein>
<accession>A0AA39IKG4</accession>
<reference evidence="1" key="1">
    <citation type="submission" date="2023-06" db="EMBL/GenBank/DDBJ databases">
        <title>Genomic analysis of the entomopathogenic nematode Steinernema hermaphroditum.</title>
        <authorList>
            <person name="Schwarz E.M."/>
            <person name="Heppert J.K."/>
            <person name="Baniya A."/>
            <person name="Schwartz H.T."/>
            <person name="Tan C.-H."/>
            <person name="Antoshechkin I."/>
            <person name="Sternberg P.W."/>
            <person name="Goodrich-Blair H."/>
            <person name="Dillman A.R."/>
        </authorList>
    </citation>
    <scope>NUCLEOTIDE SEQUENCE</scope>
    <source>
        <strain evidence="1">PS9179</strain>
        <tissue evidence="1">Whole animal</tissue>
    </source>
</reference>
<proteinExistence type="predicted"/>
<dbReference type="EMBL" id="JAUCMV010000001">
    <property type="protein sequence ID" value="KAK0425978.1"/>
    <property type="molecule type" value="Genomic_DNA"/>
</dbReference>
<sequence>MSLTRERTVDDAVSSAIEQIKAAALRDPHDFNKVEKVSECGWTDGAVGGIGLRAGCSMLQVGPDQRFRFWKLRE</sequence>
<dbReference type="AlphaFoldDB" id="A0AA39IKG4"/>